<name>A0A3N0XWY4_ANAGA</name>
<keyword evidence="1" id="KW-0812">Transmembrane</keyword>
<dbReference type="EMBL" id="RJVU01057857">
    <property type="protein sequence ID" value="ROK15800.1"/>
    <property type="molecule type" value="Genomic_DNA"/>
</dbReference>
<dbReference type="OrthoDB" id="40334at2759"/>
<evidence type="ECO:0000313" key="2">
    <source>
        <dbReference type="EMBL" id="ROK15800.1"/>
    </source>
</evidence>
<dbReference type="Proteomes" id="UP000281406">
    <property type="component" value="Unassembled WGS sequence"/>
</dbReference>
<gene>
    <name evidence="2" type="ORF">DPX16_10104</name>
</gene>
<keyword evidence="3" id="KW-1185">Reference proteome</keyword>
<keyword evidence="1" id="KW-1133">Transmembrane helix</keyword>
<evidence type="ECO:0000313" key="3">
    <source>
        <dbReference type="Proteomes" id="UP000281406"/>
    </source>
</evidence>
<accession>A0A3N0XWY4</accession>
<sequence length="190" mass="20834">MALMRLRPMCLTHLSPRGRISLSVNSVKYRVSVSQPPWHLAIDKTVVTRNLPQKYLPLNISTCRPPFKTLVFPTSVNTICFRAISTNRHFSKENQNGQSSFSKTKVSSSVLEGETLAMGMWSLGLGAVGAAIAGLIFANTDFLLTKSPPATVEYLGNADLKTIDSDERTLNAKILWEKSGAVIMAVRRPG</sequence>
<comment type="caution">
    <text evidence="2">The sequence shown here is derived from an EMBL/GenBank/DDBJ whole genome shotgun (WGS) entry which is preliminary data.</text>
</comment>
<proteinExistence type="predicted"/>
<keyword evidence="1" id="KW-0472">Membrane</keyword>
<reference evidence="2 3" key="1">
    <citation type="submission" date="2018-10" db="EMBL/GenBank/DDBJ databases">
        <title>Genome assembly for a Yunnan-Guizhou Plateau 3E fish, Anabarilius grahami (Regan), and its evolutionary and genetic applications.</title>
        <authorList>
            <person name="Jiang W."/>
        </authorList>
    </citation>
    <scope>NUCLEOTIDE SEQUENCE [LARGE SCALE GENOMIC DNA]</scope>
    <source>
        <strain evidence="2">AG-KIZ</strain>
        <tissue evidence="2">Muscle</tissue>
    </source>
</reference>
<dbReference type="AlphaFoldDB" id="A0A3N0XWY4"/>
<evidence type="ECO:0000256" key="1">
    <source>
        <dbReference type="SAM" id="Phobius"/>
    </source>
</evidence>
<feature type="transmembrane region" description="Helical" evidence="1">
    <location>
        <begin position="115"/>
        <end position="138"/>
    </location>
</feature>
<organism evidence="2 3">
    <name type="scientific">Anabarilius grahami</name>
    <name type="common">Kanglang fish</name>
    <name type="synonym">Barilius grahami</name>
    <dbReference type="NCBI Taxonomy" id="495550"/>
    <lineage>
        <taxon>Eukaryota</taxon>
        <taxon>Metazoa</taxon>
        <taxon>Chordata</taxon>
        <taxon>Craniata</taxon>
        <taxon>Vertebrata</taxon>
        <taxon>Euteleostomi</taxon>
        <taxon>Actinopterygii</taxon>
        <taxon>Neopterygii</taxon>
        <taxon>Teleostei</taxon>
        <taxon>Ostariophysi</taxon>
        <taxon>Cypriniformes</taxon>
        <taxon>Xenocyprididae</taxon>
        <taxon>Xenocypridinae</taxon>
        <taxon>Xenocypridinae incertae sedis</taxon>
        <taxon>Anabarilius</taxon>
    </lineage>
</organism>
<protein>
    <submittedName>
        <fullName evidence="2">Redox-regulatory protein FAM213A</fullName>
    </submittedName>
</protein>